<name>A0ABV6HPC0_9SPHI</name>
<gene>
    <name evidence="1" type="ORF">ACFFI0_20580</name>
</gene>
<dbReference type="EMBL" id="JBHLWO010000002">
    <property type="protein sequence ID" value="MFC0320734.1"/>
    <property type="molecule type" value="Genomic_DNA"/>
</dbReference>
<proteinExistence type="predicted"/>
<reference evidence="1 2" key="1">
    <citation type="submission" date="2024-09" db="EMBL/GenBank/DDBJ databases">
        <authorList>
            <person name="Sun Q."/>
            <person name="Mori K."/>
        </authorList>
    </citation>
    <scope>NUCLEOTIDE SEQUENCE [LARGE SCALE GENOMIC DNA]</scope>
    <source>
        <strain evidence="1 2">CCM 7765</strain>
    </source>
</reference>
<dbReference type="RefSeq" id="WP_377477656.1">
    <property type="nucleotide sequence ID" value="NZ_JBHLWO010000002.1"/>
</dbReference>
<accession>A0ABV6HPC0</accession>
<evidence type="ECO:0000313" key="1">
    <source>
        <dbReference type="EMBL" id="MFC0320734.1"/>
    </source>
</evidence>
<keyword evidence="2" id="KW-1185">Reference proteome</keyword>
<sequence>MKYLKIEDNRGFFLRKEEDGSQTWIEIDQICKEDLFYLLNKAISEDFEMDEFNEDILSNKAHLIIYKNLYEKFSDLLTNKTRFKDESESLYKVAIEKYSTPE</sequence>
<protein>
    <submittedName>
        <fullName evidence="1">Uncharacterized protein</fullName>
    </submittedName>
</protein>
<dbReference type="Proteomes" id="UP001589774">
    <property type="component" value="Unassembled WGS sequence"/>
</dbReference>
<evidence type="ECO:0000313" key="2">
    <source>
        <dbReference type="Proteomes" id="UP001589774"/>
    </source>
</evidence>
<organism evidence="1 2">
    <name type="scientific">Olivibacter oleidegradans</name>
    <dbReference type="NCBI Taxonomy" id="760123"/>
    <lineage>
        <taxon>Bacteria</taxon>
        <taxon>Pseudomonadati</taxon>
        <taxon>Bacteroidota</taxon>
        <taxon>Sphingobacteriia</taxon>
        <taxon>Sphingobacteriales</taxon>
        <taxon>Sphingobacteriaceae</taxon>
        <taxon>Olivibacter</taxon>
    </lineage>
</organism>
<comment type="caution">
    <text evidence="1">The sequence shown here is derived from an EMBL/GenBank/DDBJ whole genome shotgun (WGS) entry which is preliminary data.</text>
</comment>